<reference evidence="9" key="2">
    <citation type="journal article" date="2021" name="PeerJ">
        <title>Extensive microbial diversity within the chicken gut microbiome revealed by metagenomics and culture.</title>
        <authorList>
            <person name="Gilroy R."/>
            <person name="Ravi A."/>
            <person name="Getino M."/>
            <person name="Pursley I."/>
            <person name="Horton D.L."/>
            <person name="Alikhan N.F."/>
            <person name="Baker D."/>
            <person name="Gharbi K."/>
            <person name="Hall N."/>
            <person name="Watson M."/>
            <person name="Adriaenssens E.M."/>
            <person name="Foster-Nyarko E."/>
            <person name="Jarju S."/>
            <person name="Secka A."/>
            <person name="Antonio M."/>
            <person name="Oren A."/>
            <person name="Chaudhuri R.R."/>
            <person name="La Ragione R."/>
            <person name="Hildebrand F."/>
            <person name="Pallen M.J."/>
        </authorList>
    </citation>
    <scope>NUCLEOTIDE SEQUENCE</scope>
    <source>
        <strain evidence="9">G3-8215</strain>
    </source>
</reference>
<comment type="subcellular location">
    <subcellularLocation>
        <location evidence="1">Cell membrane</location>
        <topology evidence="1">Single-pass membrane protein</topology>
    </subcellularLocation>
</comment>
<evidence type="ECO:0000313" key="9">
    <source>
        <dbReference type="EMBL" id="MBO8482740.1"/>
    </source>
</evidence>
<feature type="region of interest" description="Disordered" evidence="6">
    <location>
        <begin position="87"/>
        <end position="106"/>
    </location>
</feature>
<dbReference type="InterPro" id="IPR007168">
    <property type="entry name" value="Phageshock_PspC_N"/>
</dbReference>
<protein>
    <submittedName>
        <fullName evidence="9">PspC domain-containing protein</fullName>
    </submittedName>
</protein>
<evidence type="ECO:0000256" key="1">
    <source>
        <dbReference type="ARBA" id="ARBA00004162"/>
    </source>
</evidence>
<evidence type="ECO:0000256" key="7">
    <source>
        <dbReference type="SAM" id="Phobius"/>
    </source>
</evidence>
<organism evidence="9 10">
    <name type="scientific">Candidatus Cryptobacteroides avicola</name>
    <dbReference type="NCBI Taxonomy" id="2840757"/>
    <lineage>
        <taxon>Bacteria</taxon>
        <taxon>Pseudomonadati</taxon>
        <taxon>Bacteroidota</taxon>
        <taxon>Bacteroidia</taxon>
        <taxon>Bacteroidales</taxon>
        <taxon>Candidatus Cryptobacteroides</taxon>
    </lineage>
</organism>
<dbReference type="PANTHER" id="PTHR33885:SF3">
    <property type="entry name" value="PHAGE SHOCK PROTEIN C"/>
    <property type="match status" value="1"/>
</dbReference>
<proteinExistence type="predicted"/>
<dbReference type="Pfam" id="PF04024">
    <property type="entry name" value="PspC"/>
    <property type="match status" value="1"/>
</dbReference>
<dbReference type="AlphaFoldDB" id="A0A940IHI4"/>
<evidence type="ECO:0000256" key="4">
    <source>
        <dbReference type="ARBA" id="ARBA00022989"/>
    </source>
</evidence>
<evidence type="ECO:0000256" key="2">
    <source>
        <dbReference type="ARBA" id="ARBA00022475"/>
    </source>
</evidence>
<reference evidence="9" key="1">
    <citation type="submission" date="2020-10" db="EMBL/GenBank/DDBJ databases">
        <authorList>
            <person name="Gilroy R."/>
        </authorList>
    </citation>
    <scope>NUCLEOTIDE SEQUENCE</scope>
    <source>
        <strain evidence="9">G3-8215</strain>
    </source>
</reference>
<gene>
    <name evidence="9" type="ORF">IAB75_01265</name>
</gene>
<keyword evidence="4 7" id="KW-1133">Transmembrane helix</keyword>
<comment type="caution">
    <text evidence="9">The sequence shown here is derived from an EMBL/GenBank/DDBJ whole genome shotgun (WGS) entry which is preliminary data.</text>
</comment>
<keyword evidence="3 7" id="KW-0812">Transmembrane</keyword>
<dbReference type="InterPro" id="IPR052027">
    <property type="entry name" value="PspC"/>
</dbReference>
<feature type="transmembrane region" description="Helical" evidence="7">
    <location>
        <begin position="134"/>
        <end position="157"/>
    </location>
</feature>
<keyword evidence="5 7" id="KW-0472">Membrane</keyword>
<evidence type="ECO:0000256" key="3">
    <source>
        <dbReference type="ARBA" id="ARBA00022692"/>
    </source>
</evidence>
<dbReference type="EMBL" id="JADILV010000007">
    <property type="protein sequence ID" value="MBO8482740.1"/>
    <property type="molecule type" value="Genomic_DNA"/>
</dbReference>
<feature type="domain" description="Phage shock protein PspC N-terminal" evidence="8">
    <location>
        <begin position="104"/>
        <end position="160"/>
    </location>
</feature>
<evidence type="ECO:0000259" key="8">
    <source>
        <dbReference type="Pfam" id="PF04024"/>
    </source>
</evidence>
<evidence type="ECO:0000256" key="5">
    <source>
        <dbReference type="ARBA" id="ARBA00023136"/>
    </source>
</evidence>
<evidence type="ECO:0000313" key="10">
    <source>
        <dbReference type="Proteomes" id="UP000725002"/>
    </source>
</evidence>
<accession>A0A940IHI4</accession>
<dbReference type="GO" id="GO:0005886">
    <property type="term" value="C:plasma membrane"/>
    <property type="evidence" value="ECO:0007669"/>
    <property type="project" value="UniProtKB-SubCell"/>
</dbReference>
<evidence type="ECO:0000256" key="6">
    <source>
        <dbReference type="SAM" id="MobiDB-lite"/>
    </source>
</evidence>
<sequence>MKKTVNVAIGGRSFILDEDAYNALASYLDSFKAGVGVSGRSEVMDELEMRIADLFREKLRGREVVDIEIVRSVISQLGMPDWQADNVSGSYSEPEPQPEVRSPRRLYRDPDNNMLGGVCSGLSLYFNIDVVLVRILFVVALICGTAGFWIYIVLWIIAPAARTAAEKCEMRGIPATAENIRRFSESKRR</sequence>
<name>A0A940IHI4_9BACT</name>
<keyword evidence="2" id="KW-1003">Cell membrane</keyword>
<dbReference type="PANTHER" id="PTHR33885">
    <property type="entry name" value="PHAGE SHOCK PROTEIN C"/>
    <property type="match status" value="1"/>
</dbReference>
<dbReference type="Proteomes" id="UP000725002">
    <property type="component" value="Unassembled WGS sequence"/>
</dbReference>